<accession>A0A0B1P0R1</accession>
<name>A0A0B1P0R1_UNCNE</name>
<dbReference type="HOGENOM" id="CLU_2591561_0_0_1"/>
<protein>
    <submittedName>
        <fullName evidence="1">Uncharacterized protein</fullName>
    </submittedName>
</protein>
<evidence type="ECO:0000313" key="1">
    <source>
        <dbReference type="EMBL" id="KHJ30865.1"/>
    </source>
</evidence>
<evidence type="ECO:0000313" key="2">
    <source>
        <dbReference type="Proteomes" id="UP000030854"/>
    </source>
</evidence>
<comment type="caution">
    <text evidence="1">The sequence shown here is derived from an EMBL/GenBank/DDBJ whole genome shotgun (WGS) entry which is preliminary data.</text>
</comment>
<proteinExistence type="predicted"/>
<organism evidence="1 2">
    <name type="scientific">Uncinula necator</name>
    <name type="common">Grape powdery mildew</name>
    <dbReference type="NCBI Taxonomy" id="52586"/>
    <lineage>
        <taxon>Eukaryota</taxon>
        <taxon>Fungi</taxon>
        <taxon>Dikarya</taxon>
        <taxon>Ascomycota</taxon>
        <taxon>Pezizomycotina</taxon>
        <taxon>Leotiomycetes</taxon>
        <taxon>Erysiphales</taxon>
        <taxon>Erysiphaceae</taxon>
        <taxon>Erysiphe</taxon>
    </lineage>
</organism>
<dbReference type="Proteomes" id="UP000030854">
    <property type="component" value="Unassembled WGS sequence"/>
</dbReference>
<keyword evidence="2" id="KW-1185">Reference proteome</keyword>
<dbReference type="AlphaFoldDB" id="A0A0B1P0R1"/>
<dbReference type="EMBL" id="JNVN01003504">
    <property type="protein sequence ID" value="KHJ30865.1"/>
    <property type="molecule type" value="Genomic_DNA"/>
</dbReference>
<gene>
    <name evidence="1" type="ORF">EV44_g3327</name>
</gene>
<sequence length="80" mass="9610">MVQRTGLGAKAGGQYIRKFIKPMRFNQANKLHYQTQAENHYFCIYQVESKNNFKFEALQDKDYELHIQEWRQAKLIIDDI</sequence>
<reference evidence="1 2" key="1">
    <citation type="journal article" date="2014" name="BMC Genomics">
        <title>Adaptive genomic structural variation in the grape powdery mildew pathogen, Erysiphe necator.</title>
        <authorList>
            <person name="Jones L."/>
            <person name="Riaz S."/>
            <person name="Morales-Cruz A."/>
            <person name="Amrine K.C."/>
            <person name="McGuire B."/>
            <person name="Gubler W.D."/>
            <person name="Walker M.A."/>
            <person name="Cantu D."/>
        </authorList>
    </citation>
    <scope>NUCLEOTIDE SEQUENCE [LARGE SCALE GENOMIC DNA]</scope>
    <source>
        <strain evidence="2">c</strain>
    </source>
</reference>